<dbReference type="InterPro" id="IPR029526">
    <property type="entry name" value="PGBD"/>
</dbReference>
<dbReference type="AlphaFoldDB" id="A0AAV8Y286"/>
<evidence type="ECO:0000313" key="3">
    <source>
        <dbReference type="Proteomes" id="UP001162162"/>
    </source>
</evidence>
<accession>A0AAV8Y286</accession>
<dbReference type="EMBL" id="JAPWTK010000213">
    <property type="protein sequence ID" value="KAJ8945552.1"/>
    <property type="molecule type" value="Genomic_DNA"/>
</dbReference>
<gene>
    <name evidence="2" type="ORF">NQ318_020398</name>
</gene>
<dbReference type="PANTHER" id="PTHR46599:SF6">
    <property type="entry name" value="DUAL SPECIFICITY PHOSPHATASE 26"/>
    <property type="match status" value="1"/>
</dbReference>
<dbReference type="Proteomes" id="UP001162162">
    <property type="component" value="Unassembled WGS sequence"/>
</dbReference>
<feature type="domain" description="PiggyBac transposable element-derived protein" evidence="1">
    <location>
        <begin position="148"/>
        <end position="207"/>
    </location>
</feature>
<protein>
    <recommendedName>
        <fullName evidence="1">PiggyBac transposable element-derived protein domain-containing protein</fullName>
    </recommendedName>
</protein>
<reference evidence="2" key="1">
    <citation type="journal article" date="2023" name="Insect Mol. Biol.">
        <title>Genome sequencing provides insights into the evolution of gene families encoding plant cell wall-degrading enzymes in longhorned beetles.</title>
        <authorList>
            <person name="Shin N.R."/>
            <person name="Okamura Y."/>
            <person name="Kirsch R."/>
            <person name="Pauchet Y."/>
        </authorList>
    </citation>
    <scope>NUCLEOTIDE SEQUENCE</scope>
    <source>
        <strain evidence="2">AMC_N1</strain>
    </source>
</reference>
<sequence length="293" mass="33682">MDTIFATDGTGRDIFRAVMSKNRFSVLLSALRFDDPTTRTERKKENPAAAVSEFFNGFIDNCQNLYGMGDSMTIDEMLVSFRGRTHFKICQATSYLYNGYIYTGKGSHGFGLSEAEQKLSKPTQAVIRLAKPLFGRKKGKSTVLVSSMHHRASTNPDSQKPEIVEYYNRNKGGVDTIDEKYSTSRRTRRWPLTIFFRMLDASIINAYILHQSIKDNPIIKEKSAFAKELAAKLVREHMEKRLRDPRLPRELRFNIIRILGISEINDPPNEEKLVLKKRKGRYLFQGRVKHLHA</sequence>
<proteinExistence type="predicted"/>
<organism evidence="2 3">
    <name type="scientific">Aromia moschata</name>
    <dbReference type="NCBI Taxonomy" id="1265417"/>
    <lineage>
        <taxon>Eukaryota</taxon>
        <taxon>Metazoa</taxon>
        <taxon>Ecdysozoa</taxon>
        <taxon>Arthropoda</taxon>
        <taxon>Hexapoda</taxon>
        <taxon>Insecta</taxon>
        <taxon>Pterygota</taxon>
        <taxon>Neoptera</taxon>
        <taxon>Endopterygota</taxon>
        <taxon>Coleoptera</taxon>
        <taxon>Polyphaga</taxon>
        <taxon>Cucujiformia</taxon>
        <taxon>Chrysomeloidea</taxon>
        <taxon>Cerambycidae</taxon>
        <taxon>Cerambycinae</taxon>
        <taxon>Callichromatini</taxon>
        <taxon>Aromia</taxon>
    </lineage>
</organism>
<evidence type="ECO:0000259" key="1">
    <source>
        <dbReference type="Pfam" id="PF13843"/>
    </source>
</evidence>
<dbReference type="Pfam" id="PF13843">
    <property type="entry name" value="DDE_Tnp_1_7"/>
    <property type="match status" value="2"/>
</dbReference>
<dbReference type="PANTHER" id="PTHR46599">
    <property type="entry name" value="PIGGYBAC TRANSPOSABLE ELEMENT-DERIVED PROTEIN 4"/>
    <property type="match status" value="1"/>
</dbReference>
<feature type="domain" description="PiggyBac transposable element-derived protein" evidence="1">
    <location>
        <begin position="6"/>
        <end position="100"/>
    </location>
</feature>
<name>A0AAV8Y286_9CUCU</name>
<keyword evidence="3" id="KW-1185">Reference proteome</keyword>
<comment type="caution">
    <text evidence="2">The sequence shown here is derived from an EMBL/GenBank/DDBJ whole genome shotgun (WGS) entry which is preliminary data.</text>
</comment>
<evidence type="ECO:0000313" key="2">
    <source>
        <dbReference type="EMBL" id="KAJ8945552.1"/>
    </source>
</evidence>